<dbReference type="GO" id="GO:0003995">
    <property type="term" value="F:acyl-CoA dehydrogenase activity"/>
    <property type="evidence" value="ECO:0007669"/>
    <property type="project" value="TreeGrafter"/>
</dbReference>
<dbReference type="AlphaFoldDB" id="A0A5S4FWB8"/>
<dbReference type="SUPFAM" id="SSF47203">
    <property type="entry name" value="Acyl-CoA dehydrogenase C-terminal domain-like"/>
    <property type="match status" value="1"/>
</dbReference>
<dbReference type="InterPro" id="IPR046373">
    <property type="entry name" value="Acyl-CoA_Oxase/DH_mid-dom_sf"/>
</dbReference>
<dbReference type="InterPro" id="IPR050741">
    <property type="entry name" value="Acyl-CoA_dehydrogenase"/>
</dbReference>
<name>A0A5S4FWB8_9ACTN</name>
<feature type="domain" description="Acyl-CoA dehydrogenase C-terminal" evidence="4">
    <location>
        <begin position="284"/>
        <end position="412"/>
    </location>
</feature>
<dbReference type="OrthoDB" id="3404950at2"/>
<protein>
    <submittedName>
        <fullName evidence="5">Oxidoreductase</fullName>
    </submittedName>
</protein>
<dbReference type="SUPFAM" id="SSF56645">
    <property type="entry name" value="Acyl-CoA dehydrogenase NM domain-like"/>
    <property type="match status" value="1"/>
</dbReference>
<evidence type="ECO:0000259" key="3">
    <source>
        <dbReference type="Pfam" id="PF02771"/>
    </source>
</evidence>
<dbReference type="InterPro" id="IPR009100">
    <property type="entry name" value="AcylCoA_DH/oxidase_NM_dom_sf"/>
</dbReference>
<dbReference type="Pfam" id="PF08028">
    <property type="entry name" value="Acyl-CoA_dh_2"/>
    <property type="match status" value="1"/>
</dbReference>
<organism evidence="5 6">
    <name type="scientific">Nonomuraea turkmeniaca</name>
    <dbReference type="NCBI Taxonomy" id="103838"/>
    <lineage>
        <taxon>Bacteria</taxon>
        <taxon>Bacillati</taxon>
        <taxon>Actinomycetota</taxon>
        <taxon>Actinomycetes</taxon>
        <taxon>Streptosporangiales</taxon>
        <taxon>Streptosporangiaceae</taxon>
        <taxon>Nonomuraea</taxon>
    </lineage>
</organism>
<dbReference type="InterPro" id="IPR037069">
    <property type="entry name" value="AcylCoA_DH/ox_N_sf"/>
</dbReference>
<evidence type="ECO:0000313" key="5">
    <source>
        <dbReference type="EMBL" id="TMR24942.1"/>
    </source>
</evidence>
<dbReference type="Gene3D" id="1.10.540.10">
    <property type="entry name" value="Acyl-CoA dehydrogenase/oxidase, N-terminal domain"/>
    <property type="match status" value="1"/>
</dbReference>
<gene>
    <name evidence="5" type="ORF">ETD86_03185</name>
</gene>
<dbReference type="PIRSF" id="PIRSF016578">
    <property type="entry name" value="HsaA"/>
    <property type="match status" value="1"/>
</dbReference>
<dbReference type="InterPro" id="IPR036250">
    <property type="entry name" value="AcylCo_DH-like_C"/>
</dbReference>
<evidence type="ECO:0000256" key="1">
    <source>
        <dbReference type="ARBA" id="ARBA00023002"/>
    </source>
</evidence>
<dbReference type="EMBL" id="VCKY01000006">
    <property type="protein sequence ID" value="TMR24942.1"/>
    <property type="molecule type" value="Genomic_DNA"/>
</dbReference>
<dbReference type="Proteomes" id="UP000309128">
    <property type="component" value="Unassembled WGS sequence"/>
</dbReference>
<evidence type="ECO:0000313" key="6">
    <source>
        <dbReference type="Proteomes" id="UP000309128"/>
    </source>
</evidence>
<evidence type="ECO:0000256" key="2">
    <source>
        <dbReference type="ARBA" id="ARBA00049661"/>
    </source>
</evidence>
<reference evidence="5 6" key="1">
    <citation type="submission" date="2019-05" db="EMBL/GenBank/DDBJ databases">
        <title>Draft genome sequence of Nonomuraea turkmeniaca DSM 43926.</title>
        <authorList>
            <person name="Saricaoglu S."/>
            <person name="Isik K."/>
        </authorList>
    </citation>
    <scope>NUCLEOTIDE SEQUENCE [LARGE SCALE GENOMIC DNA]</scope>
    <source>
        <strain evidence="5 6">DSM 43926</strain>
    </source>
</reference>
<dbReference type="InterPro" id="IPR013786">
    <property type="entry name" value="AcylCoA_DH/ox_N"/>
</dbReference>
<comment type="caution">
    <text evidence="5">The sequence shown here is derived from an EMBL/GenBank/DDBJ whole genome shotgun (WGS) entry which is preliminary data.</text>
</comment>
<dbReference type="InterPro" id="IPR013107">
    <property type="entry name" value="Acyl-CoA_DH_C"/>
</dbReference>
<dbReference type="GO" id="GO:0016712">
    <property type="term" value="F:oxidoreductase activity, acting on paired donors, with incorporation or reduction of molecular oxygen, reduced flavin or flavoprotein as one donor, and incorporation of one atom of oxygen"/>
    <property type="evidence" value="ECO:0007669"/>
    <property type="project" value="TreeGrafter"/>
</dbReference>
<keyword evidence="6" id="KW-1185">Reference proteome</keyword>
<proteinExistence type="inferred from homology"/>
<evidence type="ECO:0000259" key="4">
    <source>
        <dbReference type="Pfam" id="PF08028"/>
    </source>
</evidence>
<dbReference type="GO" id="GO:0050660">
    <property type="term" value="F:flavin adenine dinucleotide binding"/>
    <property type="evidence" value="ECO:0007669"/>
    <property type="project" value="InterPro"/>
</dbReference>
<accession>A0A5S4FWB8</accession>
<keyword evidence="1" id="KW-0560">Oxidoreductase</keyword>
<dbReference type="Pfam" id="PF02771">
    <property type="entry name" value="Acyl-CoA_dh_N"/>
    <property type="match status" value="1"/>
</dbReference>
<dbReference type="GO" id="GO:0005737">
    <property type="term" value="C:cytoplasm"/>
    <property type="evidence" value="ECO:0007669"/>
    <property type="project" value="TreeGrafter"/>
</dbReference>
<dbReference type="Gene3D" id="1.20.140.10">
    <property type="entry name" value="Butyryl-CoA Dehydrogenase, subunit A, domain 3"/>
    <property type="match status" value="1"/>
</dbReference>
<dbReference type="PANTHER" id="PTHR48083:SF19">
    <property type="entry name" value="FLAVIN-DEPENDENT MONOOXYGENASE, OXYGENASE SUBUNIT HSAA"/>
    <property type="match status" value="1"/>
</dbReference>
<feature type="domain" description="Acyl-CoA dehydrogenase/oxidase N-terminal" evidence="3">
    <location>
        <begin position="57"/>
        <end position="128"/>
    </location>
</feature>
<dbReference type="Gene3D" id="2.40.110.10">
    <property type="entry name" value="Butyryl-CoA Dehydrogenase, subunit A, domain 2"/>
    <property type="match status" value="1"/>
</dbReference>
<comment type="similarity">
    <text evidence="2">Belongs to the HpaH/HsaA monooxygenase family.</text>
</comment>
<dbReference type="PANTHER" id="PTHR48083">
    <property type="entry name" value="MEDIUM-CHAIN SPECIFIC ACYL-COA DEHYDROGENASE, MITOCHONDRIAL-RELATED"/>
    <property type="match status" value="1"/>
</dbReference>
<dbReference type="GO" id="GO:0033539">
    <property type="term" value="P:fatty acid beta-oxidation using acyl-CoA dehydrogenase"/>
    <property type="evidence" value="ECO:0007669"/>
    <property type="project" value="TreeGrafter"/>
</dbReference>
<sequence>MTTRATHATQGDHEMAATLPPGILIEQPTPTSTVFDRYLSAEGRRIGAAIAELRPTIRAQAAQAEQQGRLSDELIAEFTRIGLYRVTGPVEYGGLALGARDVAEIARELGRGDASAGWTFLVASSLRMVSTFPKELVEDLYRAVDTWQGPLAAGGSTFAAVTGTARRVPRGWMVKGKWSFASGNHHANWIFGGVQWTDGDDSGHGLVMMEPSDLTRLDDWSVSGMSASDSNTMVATEEFFVPDAHFVNMRDLPLHIDSASSRYGGLAYQAKVRGSMMTVMVLNVAILIGMAQGCFELFVEQANSRKPFSPPYPLVAEMASTQVAAGKARAMIDAAETVVLRYADWIDQVATEGGDFTAADESVASIDMSYVGQLCLDAMDLMLRILGSSAVSLSNPIQRFGRDGRVILSHGALRLEPLSEIAGRHLLGLPPFDMFAAGLQNKA</sequence>